<dbReference type="AlphaFoldDB" id="A0A9E6UNM6"/>
<evidence type="ECO:0000256" key="1">
    <source>
        <dbReference type="SAM" id="SignalP"/>
    </source>
</evidence>
<keyword evidence="3" id="KW-1185">Reference proteome</keyword>
<accession>A0A9E6UNM6</accession>
<dbReference type="Proteomes" id="UP000825701">
    <property type="component" value="Chromosome"/>
</dbReference>
<feature type="chain" id="PRO_5038965364" description="DUF2147 domain-containing protein" evidence="1">
    <location>
        <begin position="20"/>
        <end position="118"/>
    </location>
</feature>
<organism evidence="2 3">
    <name type="scientific">Chenggangzhangella methanolivorans</name>
    <dbReference type="NCBI Taxonomy" id="1437009"/>
    <lineage>
        <taxon>Bacteria</taxon>
        <taxon>Pseudomonadati</taxon>
        <taxon>Pseudomonadota</taxon>
        <taxon>Alphaproteobacteria</taxon>
        <taxon>Hyphomicrobiales</taxon>
        <taxon>Methylopilaceae</taxon>
        <taxon>Chenggangzhangella</taxon>
    </lineage>
</organism>
<gene>
    <name evidence="2" type="ORF">K6K41_17155</name>
</gene>
<dbReference type="KEGG" id="cmet:K6K41_17155"/>
<reference evidence="2" key="1">
    <citation type="submission" date="2021-08" db="EMBL/GenBank/DDBJ databases">
        <authorList>
            <person name="Zhang H."/>
            <person name="Xu M."/>
            <person name="Yu Z."/>
            <person name="Yang L."/>
            <person name="Cai Y."/>
        </authorList>
    </citation>
    <scope>NUCLEOTIDE SEQUENCE</scope>
    <source>
        <strain evidence="2">CHL1</strain>
    </source>
</reference>
<evidence type="ECO:0008006" key="4">
    <source>
        <dbReference type="Google" id="ProtNLM"/>
    </source>
</evidence>
<sequence length="118" mass="12254">MAGRLWIALALGSLAAAPAASDERSFEGRLKIGSTGVMCVKEPCPRIGVLAASEPGKPRFGRPMFAGDAPPPMSGATADQEAVAAAWRADGCLVIEGRFSRPPLLEIDRVEGPCGPHD</sequence>
<dbReference type="EMBL" id="CP081869">
    <property type="protein sequence ID" value="QZN98714.1"/>
    <property type="molecule type" value="Genomic_DNA"/>
</dbReference>
<name>A0A9E6UNM6_9HYPH</name>
<feature type="signal peptide" evidence="1">
    <location>
        <begin position="1"/>
        <end position="19"/>
    </location>
</feature>
<evidence type="ECO:0000313" key="3">
    <source>
        <dbReference type="Proteomes" id="UP000825701"/>
    </source>
</evidence>
<protein>
    <recommendedName>
        <fullName evidence="4">DUF2147 domain-containing protein</fullName>
    </recommendedName>
</protein>
<proteinExistence type="predicted"/>
<dbReference type="RefSeq" id="WP_261401670.1">
    <property type="nucleotide sequence ID" value="NZ_CP081869.1"/>
</dbReference>
<keyword evidence="1" id="KW-0732">Signal</keyword>
<evidence type="ECO:0000313" key="2">
    <source>
        <dbReference type="EMBL" id="QZN98714.1"/>
    </source>
</evidence>